<dbReference type="SUPFAM" id="SSF55729">
    <property type="entry name" value="Acyl-CoA N-acyltransferases (Nat)"/>
    <property type="match status" value="1"/>
</dbReference>
<gene>
    <name evidence="2" type="ORF">ATO67_14420</name>
</gene>
<dbReference type="Proteomes" id="UP000070498">
    <property type="component" value="Unassembled WGS sequence"/>
</dbReference>
<keyword evidence="3" id="KW-1185">Reference proteome</keyword>
<dbReference type="EMBL" id="LNUW01000038">
    <property type="protein sequence ID" value="KXG84185.1"/>
    <property type="molecule type" value="Genomic_DNA"/>
</dbReference>
<reference evidence="2 3" key="1">
    <citation type="submission" date="2015-11" db="EMBL/GenBank/DDBJ databases">
        <title>Draft genome sequence of Agrobacterium sp. R89-1.</title>
        <authorList>
            <person name="Zahradnik J."/>
            <person name="Kyslikova E."/>
            <person name="Palyzova A."/>
            <person name="Kyslik P."/>
        </authorList>
    </citation>
    <scope>NUCLEOTIDE SEQUENCE [LARGE SCALE GENOMIC DNA]</scope>
    <source>
        <strain evidence="2 3">R89-1</strain>
    </source>
</reference>
<dbReference type="Gene3D" id="3.40.630.30">
    <property type="match status" value="1"/>
</dbReference>
<dbReference type="GO" id="GO:0016747">
    <property type="term" value="F:acyltransferase activity, transferring groups other than amino-acyl groups"/>
    <property type="evidence" value="ECO:0007669"/>
    <property type="project" value="InterPro"/>
</dbReference>
<dbReference type="PROSITE" id="PS51186">
    <property type="entry name" value="GNAT"/>
    <property type="match status" value="1"/>
</dbReference>
<name>A0A135NYC7_9HYPH</name>
<dbReference type="InterPro" id="IPR000182">
    <property type="entry name" value="GNAT_dom"/>
</dbReference>
<dbReference type="Pfam" id="PF00583">
    <property type="entry name" value="Acetyltransf_1"/>
    <property type="match status" value="1"/>
</dbReference>
<keyword evidence="2" id="KW-0808">Transferase</keyword>
<dbReference type="STRING" id="2052828.ATO67_14420"/>
<evidence type="ECO:0000313" key="3">
    <source>
        <dbReference type="Proteomes" id="UP000070498"/>
    </source>
</evidence>
<evidence type="ECO:0000313" key="2">
    <source>
        <dbReference type="EMBL" id="KXG84185.1"/>
    </source>
</evidence>
<dbReference type="InterPro" id="IPR016181">
    <property type="entry name" value="Acyl_CoA_acyltransferase"/>
</dbReference>
<protein>
    <submittedName>
        <fullName evidence="2">Acetyltransferase</fullName>
    </submittedName>
</protein>
<evidence type="ECO:0000259" key="1">
    <source>
        <dbReference type="PROSITE" id="PS51186"/>
    </source>
</evidence>
<feature type="domain" description="N-acetyltransferase" evidence="1">
    <location>
        <begin position="29"/>
        <end position="188"/>
    </location>
</feature>
<dbReference type="AlphaFoldDB" id="A0A135NYC7"/>
<dbReference type="CDD" id="cd04301">
    <property type="entry name" value="NAT_SF"/>
    <property type="match status" value="1"/>
</dbReference>
<comment type="caution">
    <text evidence="2">The sequence shown here is derived from an EMBL/GenBank/DDBJ whole genome shotgun (WGS) entry which is preliminary data.</text>
</comment>
<accession>A0A135NYC7</accession>
<dbReference type="RefSeq" id="WP_067650484.1">
    <property type="nucleotide sequence ID" value="NZ_KQ961030.1"/>
</dbReference>
<proteinExistence type="predicted"/>
<organism evidence="2 3">
    <name type="scientific">Agrobacterium bohemicum</name>
    <dbReference type="NCBI Taxonomy" id="2052828"/>
    <lineage>
        <taxon>Bacteria</taxon>
        <taxon>Pseudomonadati</taxon>
        <taxon>Pseudomonadota</taxon>
        <taxon>Alphaproteobacteria</taxon>
        <taxon>Hyphomicrobiales</taxon>
        <taxon>Rhizobiaceae</taxon>
        <taxon>Rhizobium/Agrobacterium group</taxon>
        <taxon>Agrobacterium</taxon>
    </lineage>
</organism>
<sequence>MPIDNFSIEWLTDDAQAAVRAEARTFCLRMIKNVYGIDYTPAWHSDLDSLLLAQPDNWFSLERHGSFLVVRDGDGHIIATGGLYALENKPSTKERLRNRYGDGEKVCQIVRVYIEPCARRKGLGTKIVAALESRASAFDYTSSYLHADVQTPETLSFWKAQGYGAFGHFSYPSNRGTETSVDFDKPLRYERCGNAKSILDIGLSAAIRG</sequence>